<protein>
    <submittedName>
        <fullName evidence="1">Uncharacterized protein</fullName>
    </submittedName>
</protein>
<dbReference type="Proteomes" id="UP001165363">
    <property type="component" value="Unassembled WGS sequence"/>
</dbReference>
<dbReference type="RefSeq" id="WP_249846542.1">
    <property type="nucleotide sequence ID" value="NZ_JAMGBD010000001.1"/>
</dbReference>
<dbReference type="EMBL" id="JAMGBD010000001">
    <property type="protein sequence ID" value="MCL6682583.1"/>
    <property type="molecule type" value="Genomic_DNA"/>
</dbReference>
<reference evidence="1" key="1">
    <citation type="submission" date="2022-05" db="EMBL/GenBank/DDBJ databases">
        <authorList>
            <person name="Jo J.-H."/>
            <person name="Im W.-T."/>
        </authorList>
    </citation>
    <scope>NUCLEOTIDE SEQUENCE</scope>
    <source>
        <strain evidence="1">SE158</strain>
    </source>
</reference>
<gene>
    <name evidence="1" type="ORF">LZ536_01520</name>
</gene>
<evidence type="ECO:0000313" key="2">
    <source>
        <dbReference type="Proteomes" id="UP001165363"/>
    </source>
</evidence>
<proteinExistence type="predicted"/>
<accession>A0ABT0RIY5</accession>
<name>A0ABT0RIY5_9SPHN</name>
<keyword evidence="2" id="KW-1185">Reference proteome</keyword>
<sequence length="52" mass="5460">MFAFVSSIAFAGAAYLAGSSVLSTYSESRRRIGDALRGRPLTRINPVLNGAA</sequence>
<organism evidence="1 2">
    <name type="scientific">Sphingomonas alba</name>
    <dbReference type="NCBI Taxonomy" id="2908208"/>
    <lineage>
        <taxon>Bacteria</taxon>
        <taxon>Pseudomonadati</taxon>
        <taxon>Pseudomonadota</taxon>
        <taxon>Alphaproteobacteria</taxon>
        <taxon>Sphingomonadales</taxon>
        <taxon>Sphingomonadaceae</taxon>
        <taxon>Sphingomonas</taxon>
    </lineage>
</organism>
<comment type="caution">
    <text evidence="1">The sequence shown here is derived from an EMBL/GenBank/DDBJ whole genome shotgun (WGS) entry which is preliminary data.</text>
</comment>
<evidence type="ECO:0000313" key="1">
    <source>
        <dbReference type="EMBL" id="MCL6682583.1"/>
    </source>
</evidence>